<sequence length="406" mass="46637">MKIVHLTTYYTGGAGIAAIRLHNALLKSGVDSSIIFVQRFANDKSSINNAYSLQPYSKIQRFRIKLFKVFNRQKRALEREFRHCLKLITAENCTLPVTDNDPLFLDIIKDADIIHLHWVSNMIHYPSFFKQLAGKKIAWTFHDLNPIQGIFHYRNDVINNQAVNHFESKMVDFKARFQNKHCSINVICLNEWMYHEVLNNGKMRYKTIAVLPNIHSSEVFFNDPELNKADLNFSSDKINILIIADNLKNERKGAAILKEIFNLNTRFNHLRLHVVGAEFSDSFSNIEVVYHGKINNEDHLRKIYSGVDFLLLPSLEDNLPNVMIEALLCGTPIIAFRIGGIANVIKDHENGILIEPFNIEKLTDVLVNINNWQFDAASISKNAAESFDERNITKYITLYNSINSSL</sequence>
<dbReference type="Pfam" id="PF13692">
    <property type="entry name" value="Glyco_trans_1_4"/>
    <property type="match status" value="1"/>
</dbReference>
<reference evidence="2 3" key="1">
    <citation type="submission" date="2022-12" db="EMBL/GenBank/DDBJ databases">
        <title>Chitinophagaceae gen. sp. nov., a new member of the family Chitinophagaceae, isolated from soil in a chemical factory.</title>
        <authorList>
            <person name="Ke Z."/>
        </authorList>
    </citation>
    <scope>NUCLEOTIDE SEQUENCE [LARGE SCALE GENOMIC DNA]</scope>
    <source>
        <strain evidence="2 3">LY-5</strain>
    </source>
</reference>
<accession>A0ABT4UH72</accession>
<keyword evidence="3" id="KW-1185">Reference proteome</keyword>
<evidence type="ECO:0000313" key="3">
    <source>
        <dbReference type="Proteomes" id="UP001210231"/>
    </source>
</evidence>
<dbReference type="PANTHER" id="PTHR46401">
    <property type="entry name" value="GLYCOSYLTRANSFERASE WBBK-RELATED"/>
    <property type="match status" value="1"/>
</dbReference>
<proteinExistence type="predicted"/>
<name>A0ABT4UH72_9BACT</name>
<dbReference type="EC" id="2.4.-.-" evidence="2"/>
<keyword evidence="2" id="KW-0328">Glycosyltransferase</keyword>
<dbReference type="RefSeq" id="WP_407030515.1">
    <property type="nucleotide sequence ID" value="NZ_JAQGEF010000004.1"/>
</dbReference>
<dbReference type="PANTHER" id="PTHR46401:SF2">
    <property type="entry name" value="GLYCOSYLTRANSFERASE WBBK-RELATED"/>
    <property type="match status" value="1"/>
</dbReference>
<evidence type="ECO:0000313" key="2">
    <source>
        <dbReference type="EMBL" id="MDA3614192.1"/>
    </source>
</evidence>
<dbReference type="SUPFAM" id="SSF53756">
    <property type="entry name" value="UDP-Glycosyltransferase/glycogen phosphorylase"/>
    <property type="match status" value="1"/>
</dbReference>
<dbReference type="EMBL" id="JAQGEF010000004">
    <property type="protein sequence ID" value="MDA3614192.1"/>
    <property type="molecule type" value="Genomic_DNA"/>
</dbReference>
<protein>
    <submittedName>
        <fullName evidence="2">Glycosyltransferase</fullName>
        <ecNumber evidence="2">2.4.-.-</ecNumber>
    </submittedName>
</protein>
<evidence type="ECO:0000256" key="1">
    <source>
        <dbReference type="ARBA" id="ARBA00022679"/>
    </source>
</evidence>
<dbReference type="Gene3D" id="3.40.50.2000">
    <property type="entry name" value="Glycogen Phosphorylase B"/>
    <property type="match status" value="2"/>
</dbReference>
<organism evidence="2 3">
    <name type="scientific">Polluticaenibacter yanchengensis</name>
    <dbReference type="NCBI Taxonomy" id="3014562"/>
    <lineage>
        <taxon>Bacteria</taxon>
        <taxon>Pseudomonadati</taxon>
        <taxon>Bacteroidota</taxon>
        <taxon>Chitinophagia</taxon>
        <taxon>Chitinophagales</taxon>
        <taxon>Chitinophagaceae</taxon>
        <taxon>Polluticaenibacter</taxon>
    </lineage>
</organism>
<dbReference type="Proteomes" id="UP001210231">
    <property type="component" value="Unassembled WGS sequence"/>
</dbReference>
<keyword evidence="1 2" id="KW-0808">Transferase</keyword>
<comment type="caution">
    <text evidence="2">The sequence shown here is derived from an EMBL/GenBank/DDBJ whole genome shotgun (WGS) entry which is preliminary data.</text>
</comment>
<gene>
    <name evidence="2" type="ORF">O3P16_05195</name>
</gene>
<dbReference type="GO" id="GO:0016757">
    <property type="term" value="F:glycosyltransferase activity"/>
    <property type="evidence" value="ECO:0007669"/>
    <property type="project" value="UniProtKB-KW"/>
</dbReference>